<gene>
    <name evidence="2" type="ORF">B1812_04725</name>
</gene>
<keyword evidence="1" id="KW-0732">Signal</keyword>
<accession>A0A1W6MSA6</accession>
<evidence type="ECO:0000313" key="3">
    <source>
        <dbReference type="Proteomes" id="UP000193978"/>
    </source>
</evidence>
<organism evidence="2 3">
    <name type="scientific">Methylocystis bryophila</name>
    <dbReference type="NCBI Taxonomy" id="655015"/>
    <lineage>
        <taxon>Bacteria</taxon>
        <taxon>Pseudomonadati</taxon>
        <taxon>Pseudomonadota</taxon>
        <taxon>Alphaproteobacteria</taxon>
        <taxon>Hyphomicrobiales</taxon>
        <taxon>Methylocystaceae</taxon>
        <taxon>Methylocystis</taxon>
    </lineage>
</organism>
<dbReference type="EMBL" id="CP019948">
    <property type="protein sequence ID" value="ARN80491.1"/>
    <property type="molecule type" value="Genomic_DNA"/>
</dbReference>
<feature type="chain" id="PRO_5012077272" evidence="1">
    <location>
        <begin position="21"/>
        <end position="111"/>
    </location>
</feature>
<dbReference type="Proteomes" id="UP000193978">
    <property type="component" value="Chromosome"/>
</dbReference>
<name>A0A1W6MSA6_9HYPH</name>
<reference evidence="2 3" key="1">
    <citation type="submission" date="2017-02" db="EMBL/GenBank/DDBJ databases">
        <authorList>
            <person name="Peterson S.W."/>
        </authorList>
    </citation>
    <scope>NUCLEOTIDE SEQUENCE [LARGE SCALE GENOMIC DNA]</scope>
    <source>
        <strain evidence="2 3">S285</strain>
    </source>
</reference>
<sequence>MIGAMALAFSQGMAVPVAFAAGDHVAQAIDQIAKAIPYGEQPHHSSSFVQHIDNAIDHAVMAQRTRPSANVKRAIALLRRARRTAYGTHMLSYSRRAARYAQKALADLQKG</sequence>
<proteinExistence type="predicted"/>
<feature type="signal peptide" evidence="1">
    <location>
        <begin position="1"/>
        <end position="20"/>
    </location>
</feature>
<keyword evidence="3" id="KW-1185">Reference proteome</keyword>
<protein>
    <submittedName>
        <fullName evidence="2">Uncharacterized protein</fullName>
    </submittedName>
</protein>
<dbReference type="AlphaFoldDB" id="A0A1W6MSA6"/>
<evidence type="ECO:0000313" key="2">
    <source>
        <dbReference type="EMBL" id="ARN80491.1"/>
    </source>
</evidence>
<evidence type="ECO:0000256" key="1">
    <source>
        <dbReference type="SAM" id="SignalP"/>
    </source>
</evidence>
<dbReference type="Gene3D" id="1.20.120.660">
    <property type="entry name" value="IL-4 antagonist (De novo design) like domain"/>
    <property type="match status" value="1"/>
</dbReference>
<dbReference type="KEGG" id="mbry:B1812_04725"/>